<accession>A0ABD4XEN8</accession>
<name>A0ABD4XEN8_9RHOB</name>
<sequence>MSTAPNFLRPVDAGDLPDYPISSQDRLDSHFFIQWNLKRWRRSEFRQLAEPEVGWIGFNLFCVSHEETPVGTLPTDERLLANAAEISVDRWRQLCNREITPLHNWSLVRCDNGEVRYAHKVVTEVAIEALKSRRANLADKEQRRVNKRLKDLRDMIEVRIGAGQLLRAPDFLERFHGWLEETYPDVQRREAFIRKALDEFQLQGQVPGRG</sequence>
<dbReference type="Proteomes" id="UP001218364">
    <property type="component" value="Unassembled WGS sequence"/>
</dbReference>
<reference evidence="1 2" key="1">
    <citation type="submission" date="2023-02" db="EMBL/GenBank/DDBJ databases">
        <title>Population genomics of bacteria associated with diatom.</title>
        <authorList>
            <person name="Xie J."/>
            <person name="Wang H."/>
        </authorList>
    </citation>
    <scope>NUCLEOTIDE SEQUENCE [LARGE SCALE GENOMIC DNA]</scope>
    <source>
        <strain evidence="1 2">PT47_8</strain>
    </source>
</reference>
<proteinExistence type="predicted"/>
<protein>
    <submittedName>
        <fullName evidence="1">Uncharacterized protein</fullName>
    </submittedName>
</protein>
<evidence type="ECO:0000313" key="1">
    <source>
        <dbReference type="EMBL" id="MDE4167987.1"/>
    </source>
</evidence>
<dbReference type="AlphaFoldDB" id="A0ABD4XEN8"/>
<gene>
    <name evidence="1" type="ORF">PXK24_20035</name>
</gene>
<organism evidence="1 2">
    <name type="scientific">Phaeobacter gallaeciensis</name>
    <dbReference type="NCBI Taxonomy" id="60890"/>
    <lineage>
        <taxon>Bacteria</taxon>
        <taxon>Pseudomonadati</taxon>
        <taxon>Pseudomonadota</taxon>
        <taxon>Alphaproteobacteria</taxon>
        <taxon>Rhodobacterales</taxon>
        <taxon>Roseobacteraceae</taxon>
        <taxon>Phaeobacter</taxon>
    </lineage>
</organism>
<dbReference type="EMBL" id="JARCJK010000017">
    <property type="protein sequence ID" value="MDE4167987.1"/>
    <property type="molecule type" value="Genomic_DNA"/>
</dbReference>
<dbReference type="RefSeq" id="WP_274840212.1">
    <property type="nucleotide sequence ID" value="NZ_JARCJF010000017.1"/>
</dbReference>
<evidence type="ECO:0000313" key="2">
    <source>
        <dbReference type="Proteomes" id="UP001218364"/>
    </source>
</evidence>
<comment type="caution">
    <text evidence="1">The sequence shown here is derived from an EMBL/GenBank/DDBJ whole genome shotgun (WGS) entry which is preliminary data.</text>
</comment>